<sequence length="182" mass="20615">MSTPDQAVPDTQLGLTNEEISLLRHHQQAAASTAGGSSSRAASRASSQGLLLLDSHSLAQLSRHFDRLLQQISARLEYLSEQSQMVAQQQYDRAGNAIQIADSEIARFHDILRQIDELEVDFDRIRHIRDIVRGYRQRIEEMDQELERSGSSSRHRHSSHHSSSHRHHGQSSGSSRRHGHHH</sequence>
<evidence type="ECO:0000313" key="9">
    <source>
        <dbReference type="Proteomes" id="UP000235371"/>
    </source>
</evidence>
<evidence type="ECO:0000256" key="4">
    <source>
        <dbReference type="ARBA" id="ARBA00014971"/>
    </source>
</evidence>
<feature type="compositionally biased region" description="Basic residues" evidence="7">
    <location>
        <begin position="153"/>
        <end position="182"/>
    </location>
</feature>
<dbReference type="Proteomes" id="UP000235371">
    <property type="component" value="Unassembled WGS sequence"/>
</dbReference>
<name>A0A2J6TCW9_9HELO</name>
<keyword evidence="9" id="KW-1185">Reference proteome</keyword>
<dbReference type="RefSeq" id="XP_024737726.1">
    <property type="nucleotide sequence ID" value="XM_024880065.1"/>
</dbReference>
<dbReference type="GO" id="GO:0031083">
    <property type="term" value="C:BLOC-1 complex"/>
    <property type="evidence" value="ECO:0007669"/>
    <property type="project" value="InterPro"/>
</dbReference>
<dbReference type="PANTHER" id="PTHR39145:SF1">
    <property type="entry name" value="BIOGENESIS OF LYSOSOME-RELATED ORGANELLES COMPLEX 1 SUBUNIT CNL1"/>
    <property type="match status" value="1"/>
</dbReference>
<dbReference type="EMBL" id="KZ613787">
    <property type="protein sequence ID" value="PMD60822.1"/>
    <property type="molecule type" value="Genomic_DNA"/>
</dbReference>
<accession>A0A2J6TCW9</accession>
<proteinExistence type="inferred from homology"/>
<comment type="function">
    <text evidence="1">Component of the biogenesis of lysosome-related organelles complex-1 (BLOC-1), a complex that is involved in endosomal cargo sorting.</text>
</comment>
<dbReference type="AlphaFoldDB" id="A0A2J6TCW9"/>
<evidence type="ECO:0000256" key="6">
    <source>
        <dbReference type="ARBA" id="ARBA00029995"/>
    </source>
</evidence>
<keyword evidence="5" id="KW-0963">Cytoplasm</keyword>
<dbReference type="InterPro" id="IPR034455">
    <property type="entry name" value="CNL1"/>
</dbReference>
<evidence type="ECO:0000313" key="8">
    <source>
        <dbReference type="EMBL" id="PMD60822.1"/>
    </source>
</evidence>
<dbReference type="GO" id="GO:0005737">
    <property type="term" value="C:cytoplasm"/>
    <property type="evidence" value="ECO:0007669"/>
    <property type="project" value="UniProtKB-SubCell"/>
</dbReference>
<comment type="subcellular location">
    <subcellularLocation>
        <location evidence="2">Cytoplasm</location>
    </subcellularLocation>
</comment>
<protein>
    <recommendedName>
        <fullName evidence="4">Biogenesis of lysosome-related organelles complex 1 subunit CNL1</fullName>
    </recommendedName>
    <alternativeName>
        <fullName evidence="6">CNO-like protein 1</fullName>
    </alternativeName>
</protein>
<evidence type="ECO:0000256" key="1">
    <source>
        <dbReference type="ARBA" id="ARBA00003807"/>
    </source>
</evidence>
<dbReference type="PANTHER" id="PTHR39145">
    <property type="entry name" value="BIOGENESIS OF LYSOSOME-RELATED ORGANELLES COMPLEX 1 SUBUNIT CNL1"/>
    <property type="match status" value="1"/>
</dbReference>
<feature type="region of interest" description="Disordered" evidence="7">
    <location>
        <begin position="143"/>
        <end position="182"/>
    </location>
</feature>
<dbReference type="OrthoDB" id="5424991at2759"/>
<evidence type="ECO:0000256" key="2">
    <source>
        <dbReference type="ARBA" id="ARBA00004496"/>
    </source>
</evidence>
<dbReference type="InParanoid" id="A0A2J6TCW9"/>
<evidence type="ECO:0000256" key="7">
    <source>
        <dbReference type="SAM" id="MobiDB-lite"/>
    </source>
</evidence>
<reference evidence="8 9" key="1">
    <citation type="submission" date="2016-04" db="EMBL/GenBank/DDBJ databases">
        <title>A degradative enzymes factory behind the ericoid mycorrhizal symbiosis.</title>
        <authorList>
            <consortium name="DOE Joint Genome Institute"/>
            <person name="Martino E."/>
            <person name="Morin E."/>
            <person name="Grelet G."/>
            <person name="Kuo A."/>
            <person name="Kohler A."/>
            <person name="Daghino S."/>
            <person name="Barry K."/>
            <person name="Choi C."/>
            <person name="Cichocki N."/>
            <person name="Clum A."/>
            <person name="Copeland A."/>
            <person name="Hainaut M."/>
            <person name="Haridas S."/>
            <person name="Labutti K."/>
            <person name="Lindquist E."/>
            <person name="Lipzen A."/>
            <person name="Khouja H.-R."/>
            <person name="Murat C."/>
            <person name="Ohm R."/>
            <person name="Olson A."/>
            <person name="Spatafora J."/>
            <person name="Veneault-Fourrey C."/>
            <person name="Henrissat B."/>
            <person name="Grigoriev I."/>
            <person name="Martin F."/>
            <person name="Perotto S."/>
        </authorList>
    </citation>
    <scope>NUCLEOTIDE SEQUENCE [LARGE SCALE GENOMIC DNA]</scope>
    <source>
        <strain evidence="8 9">E</strain>
    </source>
</reference>
<evidence type="ECO:0000256" key="3">
    <source>
        <dbReference type="ARBA" id="ARBA00007289"/>
    </source>
</evidence>
<organism evidence="8 9">
    <name type="scientific">Hyaloscypha bicolor E</name>
    <dbReference type="NCBI Taxonomy" id="1095630"/>
    <lineage>
        <taxon>Eukaryota</taxon>
        <taxon>Fungi</taxon>
        <taxon>Dikarya</taxon>
        <taxon>Ascomycota</taxon>
        <taxon>Pezizomycotina</taxon>
        <taxon>Leotiomycetes</taxon>
        <taxon>Helotiales</taxon>
        <taxon>Hyaloscyphaceae</taxon>
        <taxon>Hyaloscypha</taxon>
        <taxon>Hyaloscypha bicolor</taxon>
    </lineage>
</organism>
<dbReference type="GeneID" id="36588142"/>
<gene>
    <name evidence="8" type="ORF">K444DRAFT_612085</name>
</gene>
<comment type="similarity">
    <text evidence="3">Belongs to the BLOC1S4 family.</text>
</comment>
<dbReference type="GO" id="GO:0007032">
    <property type="term" value="P:endosome organization"/>
    <property type="evidence" value="ECO:0007669"/>
    <property type="project" value="TreeGrafter"/>
</dbReference>
<evidence type="ECO:0000256" key="5">
    <source>
        <dbReference type="ARBA" id="ARBA00022490"/>
    </source>
</evidence>